<evidence type="ECO:0000256" key="14">
    <source>
        <dbReference type="HAMAP-Rule" id="MF_00063"/>
    </source>
</evidence>
<dbReference type="PANTHER" id="PTHR46482:SF9">
    <property type="entry name" value="5'-ADENYLYLSULFATE REDUCTASE 1, CHLOROPLASTIC"/>
    <property type="match status" value="1"/>
</dbReference>
<dbReference type="GO" id="GO:0051539">
    <property type="term" value="F:4 iron, 4 sulfur cluster binding"/>
    <property type="evidence" value="ECO:0007669"/>
    <property type="project" value="UniProtKB-UniRule"/>
</dbReference>
<evidence type="ECO:0000256" key="5">
    <source>
        <dbReference type="ARBA" id="ARBA00023004"/>
    </source>
</evidence>
<sequence>MDRTLETIAADLNEAFAALTPLERLQRLVAEVPGRIVFTTSLGIEDQMITHLIFRNALPINVVTLDTGRLFPETYALWQKTEETYGRRIKAKYPQAEALEELIDDQGINGLYFAPEMRKACCGVRKVEPLARALDGAALWITGLRRDQSANRERLDFVSFDGARQVVKANPLFDWTRDEIRLFTEENAVPVNELHAQGFLSIGCAPCTRAIRPGEVERAGRWWWEEETRRECGLHVDGEGQPVRAEDGGPAPGDSAFETIPS</sequence>
<feature type="binding site" evidence="14">
    <location>
        <position position="207"/>
    </location>
    <ligand>
        <name>[4Fe-4S] cluster</name>
        <dbReference type="ChEBI" id="CHEBI:49883"/>
    </ligand>
</feature>
<dbReference type="GO" id="GO:0046872">
    <property type="term" value="F:metal ion binding"/>
    <property type="evidence" value="ECO:0007669"/>
    <property type="project" value="UniProtKB-KW"/>
</dbReference>
<dbReference type="GO" id="GO:0043866">
    <property type="term" value="F:adenylyl-sulfate reductase (thioredoxin) activity"/>
    <property type="evidence" value="ECO:0007669"/>
    <property type="project" value="UniProtKB-EC"/>
</dbReference>
<evidence type="ECO:0000256" key="6">
    <source>
        <dbReference type="ARBA" id="ARBA00023014"/>
    </source>
</evidence>
<dbReference type="GO" id="GO:0019344">
    <property type="term" value="P:cysteine biosynthetic process"/>
    <property type="evidence" value="ECO:0007669"/>
    <property type="project" value="InterPro"/>
</dbReference>
<evidence type="ECO:0000256" key="11">
    <source>
        <dbReference type="ARBA" id="ARBA00030894"/>
    </source>
</evidence>
<evidence type="ECO:0000256" key="8">
    <source>
        <dbReference type="ARBA" id="ARBA00024327"/>
    </source>
</evidence>
<dbReference type="NCBIfam" id="NF002537">
    <property type="entry name" value="PRK02090.1"/>
    <property type="match status" value="1"/>
</dbReference>
<evidence type="ECO:0000256" key="4">
    <source>
        <dbReference type="ARBA" id="ARBA00023002"/>
    </source>
</evidence>
<gene>
    <name evidence="14" type="primary">cysH</name>
    <name evidence="17" type="ORF">GGR04_003645</name>
</gene>
<dbReference type="InterPro" id="IPR014729">
    <property type="entry name" value="Rossmann-like_a/b/a_fold"/>
</dbReference>
<evidence type="ECO:0000313" key="17">
    <source>
        <dbReference type="EMBL" id="MBB3999775.1"/>
    </source>
</evidence>
<dbReference type="Gene3D" id="3.40.50.620">
    <property type="entry name" value="HUPs"/>
    <property type="match status" value="1"/>
</dbReference>
<comment type="caution">
    <text evidence="17">The sequence shown here is derived from an EMBL/GenBank/DDBJ whole genome shotgun (WGS) entry which is preliminary data.</text>
</comment>
<keyword evidence="3 14" id="KW-0479">Metal-binding</keyword>
<dbReference type="NCBIfam" id="TIGR02055">
    <property type="entry name" value="APS_reductase"/>
    <property type="match status" value="1"/>
</dbReference>
<feature type="active site" description="Nucleophile; cysteine thiosulfonate intermediate" evidence="14">
    <location>
        <position position="232"/>
    </location>
</feature>
<evidence type="ECO:0000256" key="13">
    <source>
        <dbReference type="ARBA" id="ARBA00048441"/>
    </source>
</evidence>
<dbReference type="PANTHER" id="PTHR46482">
    <property type="entry name" value="5'-ADENYLYLSULFATE REDUCTASE 3, CHLOROPLASTIC"/>
    <property type="match status" value="1"/>
</dbReference>
<evidence type="ECO:0000256" key="15">
    <source>
        <dbReference type="SAM" id="MobiDB-lite"/>
    </source>
</evidence>
<evidence type="ECO:0000256" key="12">
    <source>
        <dbReference type="ARBA" id="ARBA00032041"/>
    </source>
</evidence>
<evidence type="ECO:0000313" key="18">
    <source>
        <dbReference type="Proteomes" id="UP000542776"/>
    </source>
</evidence>
<dbReference type="InterPro" id="IPR011798">
    <property type="entry name" value="APS_reductase"/>
</dbReference>
<evidence type="ECO:0000259" key="16">
    <source>
        <dbReference type="Pfam" id="PF01507"/>
    </source>
</evidence>
<organism evidence="17 18">
    <name type="scientific">Aureimonas pseudogalii</name>
    <dbReference type="NCBI Taxonomy" id="1744844"/>
    <lineage>
        <taxon>Bacteria</taxon>
        <taxon>Pseudomonadati</taxon>
        <taxon>Pseudomonadota</taxon>
        <taxon>Alphaproteobacteria</taxon>
        <taxon>Hyphomicrobiales</taxon>
        <taxon>Aurantimonadaceae</taxon>
        <taxon>Aureimonas</taxon>
    </lineage>
</organism>
<dbReference type="AlphaFoldDB" id="A0A7W6MLH5"/>
<dbReference type="Proteomes" id="UP000542776">
    <property type="component" value="Unassembled WGS sequence"/>
</dbReference>
<comment type="pathway">
    <text evidence="8 14">Sulfur metabolism; hydrogen sulfide biosynthesis; sulfite from sulfate.</text>
</comment>
<keyword evidence="4 14" id="KW-0560">Oxidoreductase</keyword>
<keyword evidence="2 14" id="KW-0963">Cytoplasm</keyword>
<dbReference type="GO" id="GO:0005737">
    <property type="term" value="C:cytoplasm"/>
    <property type="evidence" value="ECO:0007669"/>
    <property type="project" value="UniProtKB-SubCell"/>
</dbReference>
<feature type="binding site" evidence="14">
    <location>
        <position position="122"/>
    </location>
    <ligand>
        <name>[4Fe-4S] cluster</name>
        <dbReference type="ChEBI" id="CHEBI:49883"/>
    </ligand>
</feature>
<feature type="region of interest" description="Disordered" evidence="15">
    <location>
        <begin position="237"/>
        <end position="262"/>
    </location>
</feature>
<evidence type="ECO:0000256" key="3">
    <source>
        <dbReference type="ARBA" id="ARBA00022723"/>
    </source>
</evidence>
<feature type="binding site" evidence="14">
    <location>
        <position position="121"/>
    </location>
    <ligand>
        <name>[4Fe-4S] cluster</name>
        <dbReference type="ChEBI" id="CHEBI:49883"/>
    </ligand>
</feature>
<keyword evidence="5 14" id="KW-0408">Iron</keyword>
<comment type="cofactor">
    <cofactor evidence="14">
        <name>[4Fe-4S] cluster</name>
        <dbReference type="ChEBI" id="CHEBI:49883"/>
    </cofactor>
    <text evidence="14">Binds 1 [4Fe-4S] cluster per subunit.</text>
</comment>
<dbReference type="HAMAP" id="MF_00063">
    <property type="entry name" value="CysH"/>
    <property type="match status" value="1"/>
</dbReference>
<dbReference type="SUPFAM" id="SSF52402">
    <property type="entry name" value="Adenine nucleotide alpha hydrolases-like"/>
    <property type="match status" value="1"/>
</dbReference>
<evidence type="ECO:0000256" key="1">
    <source>
        <dbReference type="ARBA" id="ARBA00009732"/>
    </source>
</evidence>
<comment type="function">
    <text evidence="7 14">Catalyzes the formation of sulfite from adenosine 5'-phosphosulfate (APS) using thioredoxin as an electron donor.</text>
</comment>
<protein>
    <recommendedName>
        <fullName evidence="10 14">Adenosine 5'-phosphosulfate reductase</fullName>
        <shortName evidence="14">APS reductase</shortName>
        <ecNumber evidence="9 14">1.8.4.10</ecNumber>
    </recommendedName>
    <alternativeName>
        <fullName evidence="12 14">5'-adenylylsulfate reductase</fullName>
    </alternativeName>
    <alternativeName>
        <fullName evidence="11 14">Thioredoxin-dependent 5'-adenylylsulfate reductase</fullName>
    </alternativeName>
</protein>
<comment type="similarity">
    <text evidence="1 14">Belongs to the PAPS reductase family. CysH subfamily.</text>
</comment>
<comment type="catalytic activity">
    <reaction evidence="13 14">
        <text>[thioredoxin]-disulfide + sulfite + AMP + 2 H(+) = adenosine 5'-phosphosulfate + [thioredoxin]-dithiol</text>
        <dbReference type="Rhea" id="RHEA:21976"/>
        <dbReference type="Rhea" id="RHEA-COMP:10698"/>
        <dbReference type="Rhea" id="RHEA-COMP:10700"/>
        <dbReference type="ChEBI" id="CHEBI:15378"/>
        <dbReference type="ChEBI" id="CHEBI:17359"/>
        <dbReference type="ChEBI" id="CHEBI:29950"/>
        <dbReference type="ChEBI" id="CHEBI:50058"/>
        <dbReference type="ChEBI" id="CHEBI:58243"/>
        <dbReference type="ChEBI" id="CHEBI:456215"/>
        <dbReference type="EC" id="1.8.4.10"/>
    </reaction>
</comment>
<evidence type="ECO:0000256" key="7">
    <source>
        <dbReference type="ARBA" id="ARBA00024298"/>
    </source>
</evidence>
<reference evidence="17 18" key="1">
    <citation type="submission" date="2020-08" db="EMBL/GenBank/DDBJ databases">
        <title>Genomic Encyclopedia of Type Strains, Phase IV (KMG-IV): sequencing the most valuable type-strain genomes for metagenomic binning, comparative biology and taxonomic classification.</title>
        <authorList>
            <person name="Goeker M."/>
        </authorList>
    </citation>
    <scope>NUCLEOTIDE SEQUENCE [LARGE SCALE GENOMIC DNA]</scope>
    <source>
        <strain evidence="17 18">DSM 102238</strain>
    </source>
</reference>
<dbReference type="Pfam" id="PF01507">
    <property type="entry name" value="PAPS_reduct"/>
    <property type="match status" value="1"/>
</dbReference>
<feature type="domain" description="Phosphoadenosine phosphosulphate reductase" evidence="16">
    <location>
        <begin position="36"/>
        <end position="210"/>
    </location>
</feature>
<keyword evidence="6 14" id="KW-0411">Iron-sulfur</keyword>
<evidence type="ECO:0000256" key="2">
    <source>
        <dbReference type="ARBA" id="ARBA00022490"/>
    </source>
</evidence>
<comment type="subcellular location">
    <subcellularLocation>
        <location evidence="14">Cytoplasm</location>
    </subcellularLocation>
</comment>
<dbReference type="EC" id="1.8.4.10" evidence="9 14"/>
<dbReference type="GO" id="GO:0004604">
    <property type="term" value="F:phosphoadenylyl-sulfate reductase (thioredoxin) activity"/>
    <property type="evidence" value="ECO:0007669"/>
    <property type="project" value="UniProtKB-UniRule"/>
</dbReference>
<dbReference type="InterPro" id="IPR004511">
    <property type="entry name" value="PAPS/APS_Rdtase"/>
</dbReference>
<dbReference type="CDD" id="cd23945">
    <property type="entry name" value="PAPS_reductase"/>
    <property type="match status" value="1"/>
</dbReference>
<accession>A0A7W6MLH5</accession>
<evidence type="ECO:0000256" key="9">
    <source>
        <dbReference type="ARBA" id="ARBA00024386"/>
    </source>
</evidence>
<dbReference type="RefSeq" id="WP_183201287.1">
    <property type="nucleotide sequence ID" value="NZ_JACIEK010000012.1"/>
</dbReference>
<keyword evidence="18" id="KW-1185">Reference proteome</keyword>
<dbReference type="GO" id="GO:0070814">
    <property type="term" value="P:hydrogen sulfide biosynthetic process"/>
    <property type="evidence" value="ECO:0007669"/>
    <property type="project" value="UniProtKB-UniRule"/>
</dbReference>
<evidence type="ECO:0000256" key="10">
    <source>
        <dbReference type="ARBA" id="ARBA00029514"/>
    </source>
</evidence>
<feature type="binding site" evidence="14">
    <location>
        <position position="204"/>
    </location>
    <ligand>
        <name>[4Fe-4S] cluster</name>
        <dbReference type="ChEBI" id="CHEBI:49883"/>
    </ligand>
</feature>
<dbReference type="PIRSF" id="PIRSF000857">
    <property type="entry name" value="PAPS_reductase"/>
    <property type="match status" value="1"/>
</dbReference>
<name>A0A7W6MLH5_9HYPH</name>
<proteinExistence type="inferred from homology"/>
<dbReference type="GO" id="GO:0019379">
    <property type="term" value="P:sulfate assimilation, phosphoadenylyl sulfate reduction by phosphoadenylyl-sulfate reductase (thioredoxin)"/>
    <property type="evidence" value="ECO:0007669"/>
    <property type="project" value="UniProtKB-UniRule"/>
</dbReference>
<dbReference type="InterPro" id="IPR002500">
    <property type="entry name" value="PAPS_reduct_dom"/>
</dbReference>
<dbReference type="EMBL" id="JACIEK010000012">
    <property type="protein sequence ID" value="MBB3999775.1"/>
    <property type="molecule type" value="Genomic_DNA"/>
</dbReference>